<comment type="caution">
    <text evidence="5">The sequence shown here is derived from an EMBL/GenBank/DDBJ whole genome shotgun (WGS) entry which is preliminary data.</text>
</comment>
<dbReference type="GO" id="GO:0003735">
    <property type="term" value="F:structural constituent of ribosome"/>
    <property type="evidence" value="ECO:0007669"/>
    <property type="project" value="InterPro"/>
</dbReference>
<gene>
    <name evidence="5" type="ORF">TAPDE_003225</name>
</gene>
<evidence type="ECO:0000313" key="6">
    <source>
        <dbReference type="Proteomes" id="UP000013776"/>
    </source>
</evidence>
<evidence type="ECO:0000313" key="5">
    <source>
        <dbReference type="EMBL" id="CCG83051.1"/>
    </source>
</evidence>
<dbReference type="InterPro" id="IPR001063">
    <property type="entry name" value="Ribosomal_uL22"/>
</dbReference>
<evidence type="ECO:0000256" key="2">
    <source>
        <dbReference type="ARBA" id="ARBA00022980"/>
    </source>
</evidence>
<evidence type="ECO:0000256" key="4">
    <source>
        <dbReference type="RuleBase" id="RU004005"/>
    </source>
</evidence>
<sequence>MFCRSCNLLRIPFSRTYASSVPKISKPADLAAKVKPKRKEIIAREPELAMTSRKLPTSLKKMDKLASLINHKPLSHAMLQMKFSNKRHAPHLEKLLRNARNGAIRKGMDEESLVIDQAWITKGKYVKRLWVKGRGRLAVQRRPRVGIDIRVRDKTTIERRTAEKRDKMVRKMMKTSGLVNKPLYNSSVFTC</sequence>
<dbReference type="PANTHER" id="PTHR13501:SF8">
    <property type="entry name" value="LARGE RIBOSOMAL SUBUNIT PROTEIN UL22M"/>
    <property type="match status" value="1"/>
</dbReference>
<dbReference type="eggNOG" id="KOG1711">
    <property type="taxonomic scope" value="Eukaryota"/>
</dbReference>
<dbReference type="Pfam" id="PF00237">
    <property type="entry name" value="Ribosomal_L22"/>
    <property type="match status" value="1"/>
</dbReference>
<keyword evidence="2 4" id="KW-0689">Ribosomal protein</keyword>
<dbReference type="AlphaFoldDB" id="R4XF05"/>
<organism evidence="5 6">
    <name type="scientific">Taphrina deformans (strain PYCC 5710 / ATCC 11124 / CBS 356.35 / IMI 108563 / JCM 9778 / NBRC 8474)</name>
    <name type="common">Peach leaf curl fungus</name>
    <name type="synonym">Lalaria deformans</name>
    <dbReference type="NCBI Taxonomy" id="1097556"/>
    <lineage>
        <taxon>Eukaryota</taxon>
        <taxon>Fungi</taxon>
        <taxon>Dikarya</taxon>
        <taxon>Ascomycota</taxon>
        <taxon>Taphrinomycotina</taxon>
        <taxon>Taphrinomycetes</taxon>
        <taxon>Taphrinales</taxon>
        <taxon>Taphrinaceae</taxon>
        <taxon>Taphrina</taxon>
    </lineage>
</organism>
<dbReference type="GO" id="GO:0005762">
    <property type="term" value="C:mitochondrial large ribosomal subunit"/>
    <property type="evidence" value="ECO:0007669"/>
    <property type="project" value="TreeGrafter"/>
</dbReference>
<keyword evidence="3 4" id="KW-0687">Ribonucleoprotein</keyword>
<evidence type="ECO:0000256" key="1">
    <source>
        <dbReference type="ARBA" id="ARBA00009451"/>
    </source>
</evidence>
<dbReference type="InterPro" id="IPR047867">
    <property type="entry name" value="Ribosomal_uL22_bac/org-type"/>
</dbReference>
<proteinExistence type="inferred from homology"/>
<protein>
    <submittedName>
        <fullName evidence="5">54S ribosomal protein L22,mitochondrial</fullName>
    </submittedName>
</protein>
<dbReference type="OrthoDB" id="416470at2759"/>
<dbReference type="Gene3D" id="3.90.470.10">
    <property type="entry name" value="Ribosomal protein L22/L17"/>
    <property type="match status" value="1"/>
</dbReference>
<dbReference type="GO" id="GO:0006412">
    <property type="term" value="P:translation"/>
    <property type="evidence" value="ECO:0007669"/>
    <property type="project" value="InterPro"/>
</dbReference>
<comment type="similarity">
    <text evidence="1 4">Belongs to the universal ribosomal protein uL22 family.</text>
</comment>
<dbReference type="Proteomes" id="UP000013776">
    <property type="component" value="Unassembled WGS sequence"/>
</dbReference>
<dbReference type="SUPFAM" id="SSF54843">
    <property type="entry name" value="Ribosomal protein L22"/>
    <property type="match status" value="1"/>
</dbReference>
<dbReference type="STRING" id="1097556.R4XF05"/>
<dbReference type="EMBL" id="CAHR02000119">
    <property type="protein sequence ID" value="CCG83051.1"/>
    <property type="molecule type" value="Genomic_DNA"/>
</dbReference>
<evidence type="ECO:0000256" key="3">
    <source>
        <dbReference type="ARBA" id="ARBA00023274"/>
    </source>
</evidence>
<dbReference type="VEuPathDB" id="FungiDB:TAPDE_003225"/>
<reference evidence="5 6" key="1">
    <citation type="journal article" date="2013" name="MBio">
        <title>Genome sequencing of the plant pathogen Taphrina deformans, the causal agent of peach leaf curl.</title>
        <authorList>
            <person name="Cisse O.H."/>
            <person name="Almeida J.M.G.C.F."/>
            <person name="Fonseca A."/>
            <person name="Kumar A.A."/>
            <person name="Salojaervi J."/>
            <person name="Overmyer K."/>
            <person name="Hauser P.M."/>
            <person name="Pagni M."/>
        </authorList>
    </citation>
    <scope>NUCLEOTIDE SEQUENCE [LARGE SCALE GENOMIC DNA]</scope>
    <source>
        <strain evidence="6">PYCC 5710 / ATCC 11124 / CBS 356.35 / IMI 108563 / JCM 9778 / NBRC 8474</strain>
    </source>
</reference>
<dbReference type="PANTHER" id="PTHR13501">
    <property type="entry name" value="CHLOROPLAST 50S RIBOSOMAL PROTEIN L22-RELATED"/>
    <property type="match status" value="1"/>
</dbReference>
<accession>R4XF05</accession>
<dbReference type="InterPro" id="IPR036394">
    <property type="entry name" value="Ribosomal_uL22_sf"/>
</dbReference>
<keyword evidence="6" id="KW-1185">Reference proteome</keyword>
<name>R4XF05_TAPDE</name>